<gene>
    <name evidence="1" type="ORF">THAOC_32359</name>
</gene>
<dbReference type="GO" id="GO:0008237">
    <property type="term" value="F:metallopeptidase activity"/>
    <property type="evidence" value="ECO:0007669"/>
    <property type="project" value="InterPro"/>
</dbReference>
<dbReference type="EMBL" id="AGNL01045389">
    <property type="protein sequence ID" value="EJK48812.1"/>
    <property type="molecule type" value="Genomic_DNA"/>
</dbReference>
<comment type="caution">
    <text evidence="1">The sequence shown here is derived from an EMBL/GenBank/DDBJ whole genome shotgun (WGS) entry which is preliminary data.</text>
</comment>
<evidence type="ECO:0000313" key="2">
    <source>
        <dbReference type="Proteomes" id="UP000266841"/>
    </source>
</evidence>
<dbReference type="Proteomes" id="UP000266841">
    <property type="component" value="Unassembled WGS sequence"/>
</dbReference>
<organism evidence="1 2">
    <name type="scientific">Thalassiosira oceanica</name>
    <name type="common">Marine diatom</name>
    <dbReference type="NCBI Taxonomy" id="159749"/>
    <lineage>
        <taxon>Eukaryota</taxon>
        <taxon>Sar</taxon>
        <taxon>Stramenopiles</taxon>
        <taxon>Ochrophyta</taxon>
        <taxon>Bacillariophyta</taxon>
        <taxon>Coscinodiscophyceae</taxon>
        <taxon>Thalassiosirophycidae</taxon>
        <taxon>Thalassiosirales</taxon>
        <taxon>Thalassiosiraceae</taxon>
        <taxon>Thalassiosira</taxon>
    </lineage>
</organism>
<reference evidence="1 2" key="1">
    <citation type="journal article" date="2012" name="Genome Biol.">
        <title>Genome and low-iron response of an oceanic diatom adapted to chronic iron limitation.</title>
        <authorList>
            <person name="Lommer M."/>
            <person name="Specht M."/>
            <person name="Roy A.S."/>
            <person name="Kraemer L."/>
            <person name="Andreson R."/>
            <person name="Gutowska M.A."/>
            <person name="Wolf J."/>
            <person name="Bergner S.V."/>
            <person name="Schilhabel M.B."/>
            <person name="Klostermeier U.C."/>
            <person name="Beiko R.G."/>
            <person name="Rosenstiel P."/>
            <person name="Hippler M."/>
            <person name="Laroche J."/>
        </authorList>
    </citation>
    <scope>NUCLEOTIDE SEQUENCE [LARGE SCALE GENOMIC DNA]</scope>
    <source>
        <strain evidence="1 2">CCMP1005</strain>
    </source>
</reference>
<accession>K0RQ43</accession>
<dbReference type="SUPFAM" id="SSF55486">
    <property type="entry name" value="Metalloproteases ('zincins'), catalytic domain"/>
    <property type="match status" value="1"/>
</dbReference>
<evidence type="ECO:0000313" key="1">
    <source>
        <dbReference type="EMBL" id="EJK48812.1"/>
    </source>
</evidence>
<name>K0RQ43_THAOC</name>
<protein>
    <submittedName>
        <fullName evidence="1">Uncharacterized protein</fullName>
    </submittedName>
</protein>
<dbReference type="Gene3D" id="3.40.390.10">
    <property type="entry name" value="Collagenase (Catalytic Domain)"/>
    <property type="match status" value="1"/>
</dbReference>
<dbReference type="AlphaFoldDB" id="K0RQ43"/>
<proteinExistence type="predicted"/>
<dbReference type="InterPro" id="IPR024079">
    <property type="entry name" value="MetalloPept_cat_dom_sf"/>
</dbReference>
<sequence>MCHELGHGLGLGHSDVNFHNRDLGNCMDYTEHPERNMQPDDSNFETLVDLYGPLGGESVSQHVRTGVSESGGGRELVDINQEAFEKYALFLQEPANADERRQDGGWRLLHESGGTGHYEMDLGEGYKLRSSFMLA</sequence>
<keyword evidence="2" id="KW-1185">Reference proteome</keyword>